<accession>A0A830EI57</accession>
<dbReference type="Pfam" id="PF03684">
    <property type="entry name" value="UPF0179"/>
    <property type="match status" value="1"/>
</dbReference>
<evidence type="ECO:0000313" key="4">
    <source>
        <dbReference type="Proteomes" id="UP000657075"/>
    </source>
</evidence>
<dbReference type="Proteomes" id="UP000657075">
    <property type="component" value="Unassembled WGS sequence"/>
</dbReference>
<comment type="similarity">
    <text evidence="1">Belongs to the UPF0179 family.</text>
</comment>
<dbReference type="GeneID" id="76205896"/>
<dbReference type="OrthoDB" id="24613at2157"/>
<name>A0A830EI57_9CREN</name>
<evidence type="ECO:0000313" key="3">
    <source>
        <dbReference type="EMBL" id="GGI85098.1"/>
    </source>
</evidence>
<organism evidence="3 4">
    <name type="scientific">Vulcanisaeta souniana JCM 11219</name>
    <dbReference type="NCBI Taxonomy" id="1293586"/>
    <lineage>
        <taxon>Archaea</taxon>
        <taxon>Thermoproteota</taxon>
        <taxon>Thermoprotei</taxon>
        <taxon>Thermoproteales</taxon>
        <taxon>Thermoproteaceae</taxon>
        <taxon>Vulcanisaeta</taxon>
    </lineage>
</organism>
<dbReference type="InterPro" id="IPR005369">
    <property type="entry name" value="UPF0179"/>
</dbReference>
<evidence type="ECO:0000256" key="1">
    <source>
        <dbReference type="ARBA" id="ARBA00010824"/>
    </source>
</evidence>
<reference evidence="3" key="2">
    <citation type="submission" date="2020-09" db="EMBL/GenBank/DDBJ databases">
        <authorList>
            <person name="Sun Q."/>
            <person name="Ohkuma M."/>
        </authorList>
    </citation>
    <scope>NUCLEOTIDE SEQUENCE</scope>
    <source>
        <strain evidence="3">JCM 11219</strain>
    </source>
</reference>
<dbReference type="EMBL" id="AP026830">
    <property type="protein sequence ID" value="BDR91251.1"/>
    <property type="molecule type" value="Genomic_DNA"/>
</dbReference>
<dbReference type="Proteomes" id="UP001060771">
    <property type="component" value="Chromosome"/>
</dbReference>
<dbReference type="PANTHER" id="PTHR40699:SF1">
    <property type="entry name" value="UPF0179 PROTEIN MJ1627"/>
    <property type="match status" value="1"/>
</dbReference>
<dbReference type="AlphaFoldDB" id="A0A830EI57"/>
<reference evidence="3" key="1">
    <citation type="journal article" date="2014" name="Int. J. Syst. Evol. Microbiol.">
        <title>Complete genome sequence of Corynebacterium casei LMG S-19264T (=DSM 44701T), isolated from a smear-ripened cheese.</title>
        <authorList>
            <consortium name="US DOE Joint Genome Institute (JGI-PGF)"/>
            <person name="Walter F."/>
            <person name="Albersmeier A."/>
            <person name="Kalinowski J."/>
            <person name="Ruckert C."/>
        </authorList>
    </citation>
    <scope>NUCLEOTIDE SEQUENCE</scope>
    <source>
        <strain evidence="3">JCM 11219</strain>
    </source>
</reference>
<gene>
    <name evidence="3" type="ORF">GCM10007112_22600</name>
    <name evidence="2" type="ORF">Vsou_03440</name>
</gene>
<reference evidence="2" key="4">
    <citation type="journal article" date="2023" name="Microbiol. Resour. Announc.">
        <title>Complete Genome Sequence of Vulcanisaeta souniana Strain IC-059, a Hyperthermophilic Archaeon Isolated from Hot Spring Water in Japan.</title>
        <authorList>
            <person name="Kato S."/>
            <person name="Itoh T."/>
            <person name="Wu L."/>
            <person name="Ma J."/>
            <person name="Ohkuma M."/>
        </authorList>
    </citation>
    <scope>NUCLEOTIDE SEQUENCE</scope>
    <source>
        <strain evidence="2">JCM 11219</strain>
    </source>
</reference>
<proteinExistence type="inferred from homology"/>
<keyword evidence="5" id="KW-1185">Reference proteome</keyword>
<evidence type="ECO:0000313" key="5">
    <source>
        <dbReference type="Proteomes" id="UP001060771"/>
    </source>
</evidence>
<protein>
    <submittedName>
        <fullName evidence="3">Uncharacterized protein</fullName>
    </submittedName>
</protein>
<dbReference type="EMBL" id="BMNM01000012">
    <property type="protein sequence ID" value="GGI85098.1"/>
    <property type="molecule type" value="Genomic_DNA"/>
</dbReference>
<dbReference type="RefSeq" id="WP_054844134.1">
    <property type="nucleotide sequence ID" value="NZ_AP026830.1"/>
</dbReference>
<sequence>METKRIMTLISKEQAVVGKTFRLYSIPDECRRCKLFNLCVSRLKPGRVYRVVDVKHVGLPQTNKCLLTGEEMVPIIVEELPLIIPVPAKLFIEGVVITYTKSDIVCDNAKKYLPNEQVLKEGTRVKIVRETGRVKCDNENYVLAEVVPLD</sequence>
<evidence type="ECO:0000313" key="2">
    <source>
        <dbReference type="EMBL" id="BDR91251.1"/>
    </source>
</evidence>
<reference evidence="5" key="3">
    <citation type="submission" date="2022-09" db="EMBL/GenBank/DDBJ databases">
        <title>Complete genome sequence of Vulcanisaeta souniana.</title>
        <authorList>
            <person name="Kato S."/>
            <person name="Itoh T."/>
            <person name="Ohkuma M."/>
        </authorList>
    </citation>
    <scope>NUCLEOTIDE SEQUENCE [LARGE SCALE GENOMIC DNA]</scope>
    <source>
        <strain evidence="5">JCM 11219</strain>
    </source>
</reference>
<dbReference type="PANTHER" id="PTHR40699">
    <property type="entry name" value="UPF0179 PROTEIN MJ1627"/>
    <property type="match status" value="1"/>
</dbReference>